<keyword evidence="5" id="KW-1185">Reference proteome</keyword>
<reference evidence="6" key="1">
    <citation type="submission" date="2025-08" db="UniProtKB">
        <authorList>
            <consortium name="RefSeq"/>
        </authorList>
    </citation>
    <scope>IDENTIFICATION</scope>
    <source>
        <tissue evidence="6">Whole Larva</tissue>
    </source>
</reference>
<name>A0ABM1MT28_NICVS</name>
<dbReference type="GeneID" id="108563537"/>
<evidence type="ECO:0000256" key="1">
    <source>
        <dbReference type="ARBA" id="ARBA00005830"/>
    </source>
</evidence>
<dbReference type="SUPFAM" id="SSF51197">
    <property type="entry name" value="Clavaminate synthase-like"/>
    <property type="match status" value="1"/>
</dbReference>
<protein>
    <recommendedName>
        <fullName evidence="2">phytanoyl-CoA dioxygenase</fullName>
        <ecNumber evidence="2">1.14.11.18</ecNumber>
    </recommendedName>
    <alternativeName>
        <fullName evidence="3">Phytanic acid oxidase</fullName>
    </alternativeName>
    <alternativeName>
        <fullName evidence="4">Phytanoyl-CoA alpha-hydroxylase</fullName>
    </alternativeName>
</protein>
<organism evidence="5 6">
    <name type="scientific">Nicrophorus vespilloides</name>
    <name type="common">Boreal carrion beetle</name>
    <dbReference type="NCBI Taxonomy" id="110193"/>
    <lineage>
        <taxon>Eukaryota</taxon>
        <taxon>Metazoa</taxon>
        <taxon>Ecdysozoa</taxon>
        <taxon>Arthropoda</taxon>
        <taxon>Hexapoda</taxon>
        <taxon>Insecta</taxon>
        <taxon>Pterygota</taxon>
        <taxon>Neoptera</taxon>
        <taxon>Endopterygota</taxon>
        <taxon>Coleoptera</taxon>
        <taxon>Polyphaga</taxon>
        <taxon>Staphyliniformia</taxon>
        <taxon>Silphidae</taxon>
        <taxon>Nicrophorinae</taxon>
        <taxon>Nicrophorus</taxon>
    </lineage>
</organism>
<evidence type="ECO:0000256" key="4">
    <source>
        <dbReference type="ARBA" id="ARBA00034924"/>
    </source>
</evidence>
<dbReference type="Pfam" id="PF05721">
    <property type="entry name" value="PhyH"/>
    <property type="match status" value="1"/>
</dbReference>
<sequence length="301" mass="34503">MSNANYRYTVDCGLTPEQRDFYEENGYIIFRKLLPDEDLDICKQRFLDVCNGKVSVVSVIKDIKVKATGETRPEYLFNKIQEIVYDDVFYKHYASHPNLVEAVKKFIGPNVTATHSMVINKPPVTSELYATHHLHQDLHYFPFRPADKIVAAWTAMEEVTVENGCLYVLPGSHKGPLLQHKNIDPAKKMLFYGLKGYDDIPKVNLIMEKGDTVFFHPHLMHGSGLNTTKGFRKSISIHFADSNCHFINHKGTVHEAIGGDSEELFAKMYNEKVNFQFLWRMKSRLICGKPGNFQKFGESHL</sequence>
<accession>A0ABM1MT28</accession>
<dbReference type="InterPro" id="IPR047128">
    <property type="entry name" value="PhyH"/>
</dbReference>
<dbReference type="EC" id="1.14.11.18" evidence="2"/>
<dbReference type="Proteomes" id="UP000695000">
    <property type="component" value="Unplaced"/>
</dbReference>
<gene>
    <name evidence="6" type="primary">LOC108563537</name>
</gene>
<evidence type="ECO:0000256" key="3">
    <source>
        <dbReference type="ARBA" id="ARBA00034921"/>
    </source>
</evidence>
<dbReference type="PANTHER" id="PTHR21308:SF1">
    <property type="entry name" value="PHYTANOYL-COA DIOXYGENASE, PEROXISOMAL"/>
    <property type="match status" value="1"/>
</dbReference>
<dbReference type="PANTHER" id="PTHR21308">
    <property type="entry name" value="PHYTANOYL-COA ALPHA-HYDROXYLASE"/>
    <property type="match status" value="1"/>
</dbReference>
<comment type="similarity">
    <text evidence="1">Belongs to the PhyH family.</text>
</comment>
<dbReference type="RefSeq" id="XP_017777728.1">
    <property type="nucleotide sequence ID" value="XM_017922239.1"/>
</dbReference>
<evidence type="ECO:0000256" key="2">
    <source>
        <dbReference type="ARBA" id="ARBA00034809"/>
    </source>
</evidence>
<evidence type="ECO:0000313" key="5">
    <source>
        <dbReference type="Proteomes" id="UP000695000"/>
    </source>
</evidence>
<evidence type="ECO:0000313" key="6">
    <source>
        <dbReference type="RefSeq" id="XP_017777728.1"/>
    </source>
</evidence>
<proteinExistence type="inferred from homology"/>
<dbReference type="InterPro" id="IPR008775">
    <property type="entry name" value="Phytyl_CoA_dOase-like"/>
</dbReference>
<dbReference type="Gene3D" id="2.60.120.620">
    <property type="entry name" value="q2cbj1_9rhob like domain"/>
    <property type="match status" value="1"/>
</dbReference>